<protein>
    <recommendedName>
        <fullName evidence="11">Cell division protein CrgA</fullName>
    </recommendedName>
</protein>
<keyword evidence="3 8" id="KW-0812">Transmembrane</keyword>
<feature type="transmembrane region" description="Helical" evidence="8">
    <location>
        <begin position="53"/>
        <end position="73"/>
    </location>
</feature>
<accession>A0A411YFI5</accession>
<evidence type="ECO:0000256" key="6">
    <source>
        <dbReference type="ARBA" id="ARBA00023306"/>
    </source>
</evidence>
<evidence type="ECO:0000256" key="3">
    <source>
        <dbReference type="ARBA" id="ARBA00022692"/>
    </source>
</evidence>
<dbReference type="Pfam" id="PF06781">
    <property type="entry name" value="CrgA"/>
    <property type="match status" value="1"/>
</dbReference>
<evidence type="ECO:0000313" key="10">
    <source>
        <dbReference type="Proteomes" id="UP000291469"/>
    </source>
</evidence>
<dbReference type="KEGG" id="erz:ER308_10750"/>
<sequence>MPKSRSRRTRSQPPPRRKPPRSPKWVPRLGLGLIFGGVALIVVSFVFELPGGGIDLLLGFALMAGGLIALSYYR</sequence>
<evidence type="ECO:0000256" key="2">
    <source>
        <dbReference type="ARBA" id="ARBA00022618"/>
    </source>
</evidence>
<feature type="transmembrane region" description="Helical" evidence="8">
    <location>
        <begin position="25"/>
        <end position="47"/>
    </location>
</feature>
<evidence type="ECO:0000256" key="4">
    <source>
        <dbReference type="ARBA" id="ARBA00022989"/>
    </source>
</evidence>
<dbReference type="GO" id="GO:0051301">
    <property type="term" value="P:cell division"/>
    <property type="evidence" value="ECO:0007669"/>
    <property type="project" value="UniProtKB-KW"/>
</dbReference>
<keyword evidence="1" id="KW-1003">Cell membrane</keyword>
<dbReference type="AlphaFoldDB" id="A0A411YFI5"/>
<feature type="region of interest" description="Disordered" evidence="7">
    <location>
        <begin position="1"/>
        <end position="23"/>
    </location>
</feature>
<keyword evidence="10" id="KW-1185">Reference proteome</keyword>
<dbReference type="Proteomes" id="UP000291469">
    <property type="component" value="Chromosome"/>
</dbReference>
<dbReference type="EMBL" id="CP036402">
    <property type="protein sequence ID" value="QBI19990.1"/>
    <property type="molecule type" value="Genomic_DNA"/>
</dbReference>
<feature type="compositionally biased region" description="Basic residues" evidence="7">
    <location>
        <begin position="1"/>
        <end position="21"/>
    </location>
</feature>
<evidence type="ECO:0000256" key="8">
    <source>
        <dbReference type="SAM" id="Phobius"/>
    </source>
</evidence>
<organism evidence="9 10">
    <name type="scientific">Egibacter rhizosphaerae</name>
    <dbReference type="NCBI Taxonomy" id="1670831"/>
    <lineage>
        <taxon>Bacteria</taxon>
        <taxon>Bacillati</taxon>
        <taxon>Actinomycetota</taxon>
        <taxon>Nitriliruptoria</taxon>
        <taxon>Egibacterales</taxon>
        <taxon>Egibacteraceae</taxon>
        <taxon>Egibacter</taxon>
    </lineage>
</organism>
<gene>
    <name evidence="9" type="ORF">ER308_10750</name>
</gene>
<evidence type="ECO:0000256" key="7">
    <source>
        <dbReference type="SAM" id="MobiDB-lite"/>
    </source>
</evidence>
<keyword evidence="5 8" id="KW-0472">Membrane</keyword>
<proteinExistence type="predicted"/>
<evidence type="ECO:0008006" key="11">
    <source>
        <dbReference type="Google" id="ProtNLM"/>
    </source>
</evidence>
<keyword evidence="4 8" id="KW-1133">Transmembrane helix</keyword>
<keyword evidence="2" id="KW-0132">Cell division</keyword>
<dbReference type="InterPro" id="IPR009619">
    <property type="entry name" value="CrgA"/>
</dbReference>
<evidence type="ECO:0000313" key="9">
    <source>
        <dbReference type="EMBL" id="QBI19990.1"/>
    </source>
</evidence>
<dbReference type="RefSeq" id="WP_131154987.1">
    <property type="nucleotide sequence ID" value="NZ_CP036402.1"/>
</dbReference>
<evidence type="ECO:0000256" key="5">
    <source>
        <dbReference type="ARBA" id="ARBA00023136"/>
    </source>
</evidence>
<evidence type="ECO:0000256" key="1">
    <source>
        <dbReference type="ARBA" id="ARBA00022475"/>
    </source>
</evidence>
<name>A0A411YFI5_9ACTN</name>
<reference evidence="9 10" key="1">
    <citation type="submission" date="2019-01" db="EMBL/GenBank/DDBJ databases">
        <title>Egibacter rhizosphaerae EGI 80759T.</title>
        <authorList>
            <person name="Chen D.-D."/>
            <person name="Tian Y."/>
            <person name="Jiao J.-Y."/>
            <person name="Zhang X.-T."/>
            <person name="Zhang Y.-G."/>
            <person name="Zhang Y."/>
            <person name="Xiao M."/>
            <person name="Shu W.-S."/>
            <person name="Li W.-J."/>
        </authorList>
    </citation>
    <scope>NUCLEOTIDE SEQUENCE [LARGE SCALE GENOMIC DNA]</scope>
    <source>
        <strain evidence="9 10">EGI 80759</strain>
    </source>
</reference>
<keyword evidence="6" id="KW-0131">Cell cycle</keyword>